<evidence type="ECO:0000313" key="1">
    <source>
        <dbReference type="EMBL" id="KAJ5202925.1"/>
    </source>
</evidence>
<reference evidence="1" key="2">
    <citation type="journal article" date="2023" name="IMA Fungus">
        <title>Comparative genomic study of the Penicillium genus elucidates a diverse pangenome and 15 lateral gene transfer events.</title>
        <authorList>
            <person name="Petersen C."/>
            <person name="Sorensen T."/>
            <person name="Nielsen M.R."/>
            <person name="Sondergaard T.E."/>
            <person name="Sorensen J.L."/>
            <person name="Fitzpatrick D.A."/>
            <person name="Frisvad J.C."/>
            <person name="Nielsen K.L."/>
        </authorList>
    </citation>
    <scope>NUCLEOTIDE SEQUENCE</scope>
    <source>
        <strain evidence="1">IBT 20477</strain>
    </source>
</reference>
<keyword evidence="2" id="KW-1185">Reference proteome</keyword>
<reference evidence="1" key="1">
    <citation type="submission" date="2022-11" db="EMBL/GenBank/DDBJ databases">
        <authorList>
            <person name="Petersen C."/>
        </authorList>
    </citation>
    <scope>NUCLEOTIDE SEQUENCE</scope>
    <source>
        <strain evidence="1">IBT 20477</strain>
    </source>
</reference>
<accession>A0A9W9SYX2</accession>
<comment type="caution">
    <text evidence="1">The sequence shown here is derived from an EMBL/GenBank/DDBJ whole genome shotgun (WGS) entry which is preliminary data.</text>
</comment>
<gene>
    <name evidence="1" type="ORF">N7449_005004</name>
</gene>
<protein>
    <submittedName>
        <fullName evidence="1">Uncharacterized protein</fullName>
    </submittedName>
</protein>
<dbReference type="AlphaFoldDB" id="A0A9W9SYX2"/>
<proteinExistence type="predicted"/>
<organism evidence="1 2">
    <name type="scientific">Penicillium cf. viridicatum</name>
    <dbReference type="NCBI Taxonomy" id="2972119"/>
    <lineage>
        <taxon>Eukaryota</taxon>
        <taxon>Fungi</taxon>
        <taxon>Dikarya</taxon>
        <taxon>Ascomycota</taxon>
        <taxon>Pezizomycotina</taxon>
        <taxon>Eurotiomycetes</taxon>
        <taxon>Eurotiomycetidae</taxon>
        <taxon>Eurotiales</taxon>
        <taxon>Aspergillaceae</taxon>
        <taxon>Penicillium</taxon>
    </lineage>
</organism>
<name>A0A9W9SYX2_9EURO</name>
<sequence>MTLPVWKGISDHHKKLASKDRDLEDVMEVLGNANDDKIQAAQEEAAFESQNNISNRKDCHGLDWPQMPTQEYGGKIHRTTLKVMQWKNDHTDHE</sequence>
<evidence type="ECO:0000313" key="2">
    <source>
        <dbReference type="Proteomes" id="UP001150942"/>
    </source>
</evidence>
<dbReference type="EMBL" id="JAPQKQ010000003">
    <property type="protein sequence ID" value="KAJ5202925.1"/>
    <property type="molecule type" value="Genomic_DNA"/>
</dbReference>
<dbReference type="Proteomes" id="UP001150942">
    <property type="component" value="Unassembled WGS sequence"/>
</dbReference>